<keyword evidence="2" id="KW-1185">Reference proteome</keyword>
<reference evidence="1 2" key="1">
    <citation type="journal article" date="2023" name="Nat. Commun.">
        <title>Origin of minicircular mitochondrial genomes in red algae.</title>
        <authorList>
            <person name="Lee Y."/>
            <person name="Cho C.H."/>
            <person name="Lee Y.M."/>
            <person name="Park S.I."/>
            <person name="Yang J.H."/>
            <person name="West J.A."/>
            <person name="Bhattacharya D."/>
            <person name="Yoon H.S."/>
        </authorList>
    </citation>
    <scope>NUCLEOTIDE SEQUENCE [LARGE SCALE GENOMIC DNA]</scope>
    <source>
        <strain evidence="1 2">CCMP1338</strain>
        <tissue evidence="1">Whole cell</tissue>
    </source>
</reference>
<dbReference type="Proteomes" id="UP001157974">
    <property type="component" value="Unassembled WGS sequence"/>
</dbReference>
<dbReference type="AlphaFoldDB" id="A0AAV8UKM8"/>
<organism evidence="1 2">
    <name type="scientific">Rhodosorus marinus</name>
    <dbReference type="NCBI Taxonomy" id="101924"/>
    <lineage>
        <taxon>Eukaryota</taxon>
        <taxon>Rhodophyta</taxon>
        <taxon>Stylonematophyceae</taxon>
        <taxon>Stylonematales</taxon>
        <taxon>Stylonemataceae</taxon>
        <taxon>Rhodosorus</taxon>
    </lineage>
</organism>
<proteinExistence type="predicted"/>
<name>A0AAV8UKM8_9RHOD</name>
<gene>
    <name evidence="1" type="ORF">NDN08_006271</name>
</gene>
<sequence>MIASYLLCQWFGREQGDVEKLWQYHSLMARRVSTVRSPSSIRSNERFTSCGRRKTASICCCSSRGPLDSILRPVGSDVVARTYKVSRATVRGPLMDHQNGLVFVNLLLLL</sequence>
<dbReference type="EMBL" id="JAMWBK010000008">
    <property type="protein sequence ID" value="KAJ8902954.1"/>
    <property type="molecule type" value="Genomic_DNA"/>
</dbReference>
<evidence type="ECO:0000313" key="1">
    <source>
        <dbReference type="EMBL" id="KAJ8902954.1"/>
    </source>
</evidence>
<evidence type="ECO:0000313" key="2">
    <source>
        <dbReference type="Proteomes" id="UP001157974"/>
    </source>
</evidence>
<accession>A0AAV8UKM8</accession>
<protein>
    <submittedName>
        <fullName evidence="1">Uncharacterized protein</fullName>
    </submittedName>
</protein>
<comment type="caution">
    <text evidence="1">The sequence shown here is derived from an EMBL/GenBank/DDBJ whole genome shotgun (WGS) entry which is preliminary data.</text>
</comment>